<comment type="caution">
    <text evidence="2">The sequence shown here is derived from an EMBL/GenBank/DDBJ whole genome shotgun (WGS) entry which is preliminary data.</text>
</comment>
<feature type="region of interest" description="Disordered" evidence="1">
    <location>
        <begin position="61"/>
        <end position="94"/>
    </location>
</feature>
<dbReference type="AlphaFoldDB" id="A0A2I0IV84"/>
<proteinExistence type="predicted"/>
<keyword evidence="3" id="KW-1185">Reference proteome</keyword>
<evidence type="ECO:0000256" key="1">
    <source>
        <dbReference type="SAM" id="MobiDB-lite"/>
    </source>
</evidence>
<accession>A0A2I0IV84</accession>
<reference evidence="2 3" key="1">
    <citation type="submission" date="2017-11" db="EMBL/GenBank/DDBJ databases">
        <title>De-novo sequencing of pomegranate (Punica granatum L.) genome.</title>
        <authorList>
            <person name="Akparov Z."/>
            <person name="Amiraslanov A."/>
            <person name="Hajiyeva S."/>
            <person name="Abbasov M."/>
            <person name="Kaur K."/>
            <person name="Hamwieh A."/>
            <person name="Solovyev V."/>
            <person name="Salamov A."/>
            <person name="Braich B."/>
            <person name="Kosarev P."/>
            <person name="Mahmoud A."/>
            <person name="Hajiyev E."/>
            <person name="Babayeva S."/>
            <person name="Izzatullayeva V."/>
            <person name="Mammadov A."/>
            <person name="Mammadov A."/>
            <person name="Sharifova S."/>
            <person name="Ojaghi J."/>
            <person name="Eynullazada K."/>
            <person name="Bayramov B."/>
            <person name="Abdulazimova A."/>
            <person name="Shahmuradov I."/>
        </authorList>
    </citation>
    <scope>NUCLEOTIDE SEQUENCE [LARGE SCALE GENOMIC DNA]</scope>
    <source>
        <strain evidence="3">cv. AG2017</strain>
        <tissue evidence="2">Leaf</tissue>
    </source>
</reference>
<gene>
    <name evidence="2" type="ORF">CRG98_032277</name>
</gene>
<dbReference type="Proteomes" id="UP000233551">
    <property type="component" value="Unassembled WGS sequence"/>
</dbReference>
<name>A0A2I0IV84_PUNGR</name>
<dbReference type="EMBL" id="PGOL01002516">
    <property type="protein sequence ID" value="PKI47326.1"/>
    <property type="molecule type" value="Genomic_DNA"/>
</dbReference>
<evidence type="ECO:0000313" key="2">
    <source>
        <dbReference type="EMBL" id="PKI47326.1"/>
    </source>
</evidence>
<protein>
    <submittedName>
        <fullName evidence="2">Uncharacterized protein</fullName>
    </submittedName>
</protein>
<feature type="compositionally biased region" description="Basic and acidic residues" evidence="1">
    <location>
        <begin position="83"/>
        <end position="94"/>
    </location>
</feature>
<sequence length="94" mass="9769">MERTTRDAVVMSGARAGAGRLDTRRRACGCAGRRSACHGCMRACMHAEESAGRSAGARARAVTGAGTSSRLLTLHGRAHRHAHVDGRSAERAGG</sequence>
<evidence type="ECO:0000313" key="3">
    <source>
        <dbReference type="Proteomes" id="UP000233551"/>
    </source>
</evidence>
<organism evidence="2 3">
    <name type="scientific">Punica granatum</name>
    <name type="common">Pomegranate</name>
    <dbReference type="NCBI Taxonomy" id="22663"/>
    <lineage>
        <taxon>Eukaryota</taxon>
        <taxon>Viridiplantae</taxon>
        <taxon>Streptophyta</taxon>
        <taxon>Embryophyta</taxon>
        <taxon>Tracheophyta</taxon>
        <taxon>Spermatophyta</taxon>
        <taxon>Magnoliopsida</taxon>
        <taxon>eudicotyledons</taxon>
        <taxon>Gunneridae</taxon>
        <taxon>Pentapetalae</taxon>
        <taxon>rosids</taxon>
        <taxon>malvids</taxon>
        <taxon>Myrtales</taxon>
        <taxon>Lythraceae</taxon>
        <taxon>Punica</taxon>
    </lineage>
</organism>